<protein>
    <recommendedName>
        <fullName evidence="4">Tetratricopeptide repeat protein</fullName>
    </recommendedName>
</protein>
<evidence type="ECO:0000256" key="1">
    <source>
        <dbReference type="SAM" id="Phobius"/>
    </source>
</evidence>
<gene>
    <name evidence="2" type="ORF">F0U83_04375</name>
</gene>
<dbReference type="AlphaFoldDB" id="A0A5P1R9N8"/>
<dbReference type="OrthoDB" id="6194880at2"/>
<keyword evidence="1" id="KW-0812">Transmembrane</keyword>
<dbReference type="Gene3D" id="1.25.40.10">
    <property type="entry name" value="Tetratricopeptide repeat domain"/>
    <property type="match status" value="1"/>
</dbReference>
<proteinExistence type="predicted"/>
<keyword evidence="1" id="KW-1133">Transmembrane helix</keyword>
<keyword evidence="1" id="KW-0472">Membrane</keyword>
<dbReference type="KEGG" id="ncu:F0U83_04375"/>
<reference evidence="2 3" key="1">
    <citation type="journal article" date="2019" name="Biochem. Eng. J.">
        <title>Metabolic engineering of the marine bacteria Neptunomonas concharum for the production of acetoin and meso-2,3-butanediol from acetate.</title>
        <authorList>
            <person name="Li W."/>
            <person name="Pu N."/>
            <person name="Liu C.-X."/>
            <person name="Yuan Q.-P."/>
            <person name="Li Z.-J."/>
        </authorList>
    </citation>
    <scope>NUCLEOTIDE SEQUENCE [LARGE SCALE GENOMIC DNA]</scope>
    <source>
        <strain evidence="2 3">JCM17730</strain>
    </source>
</reference>
<evidence type="ECO:0000313" key="3">
    <source>
        <dbReference type="Proteomes" id="UP000324760"/>
    </source>
</evidence>
<accession>A0A5P1R9N8</accession>
<keyword evidence="3" id="KW-1185">Reference proteome</keyword>
<dbReference type="SUPFAM" id="SSF48452">
    <property type="entry name" value="TPR-like"/>
    <property type="match status" value="1"/>
</dbReference>
<evidence type="ECO:0008006" key="4">
    <source>
        <dbReference type="Google" id="ProtNLM"/>
    </source>
</evidence>
<feature type="transmembrane region" description="Helical" evidence="1">
    <location>
        <begin position="12"/>
        <end position="32"/>
    </location>
</feature>
<dbReference type="EMBL" id="CP043869">
    <property type="protein sequence ID" value="QEQ96002.1"/>
    <property type="molecule type" value="Genomic_DNA"/>
</dbReference>
<evidence type="ECO:0000313" key="2">
    <source>
        <dbReference type="EMBL" id="QEQ96002.1"/>
    </source>
</evidence>
<sequence>MANGAGTRRQLTAIVILILLLPVLYLCFKWVMADLHAYPARYAVKDWSRQNPAKTDEVLRLLDKIDTAISYTPENAELLELKARILYQRALLNGLMVNQPLSEPVANDLRSALALHRQASELRPQWSYSWANLGLMKAWLGEFDQEWLFAVEQAKETGPWELSVNLAVSESALLGWRSLPSSSQSLALAAMERALLHKPRAVRYFLIHYKLLYPICASLSQSKEQKQVCRPIKQ</sequence>
<name>A0A5P1R9N8_9GAMM</name>
<dbReference type="Proteomes" id="UP000324760">
    <property type="component" value="Chromosome"/>
</dbReference>
<dbReference type="InterPro" id="IPR011990">
    <property type="entry name" value="TPR-like_helical_dom_sf"/>
</dbReference>
<organism evidence="2 3">
    <name type="scientific">Neptunomonas concharum</name>
    <dbReference type="NCBI Taxonomy" id="1031538"/>
    <lineage>
        <taxon>Bacteria</taxon>
        <taxon>Pseudomonadati</taxon>
        <taxon>Pseudomonadota</taxon>
        <taxon>Gammaproteobacteria</taxon>
        <taxon>Oceanospirillales</taxon>
        <taxon>Oceanospirillaceae</taxon>
        <taxon>Neptunomonas</taxon>
    </lineage>
</organism>